<keyword evidence="1" id="KW-0614">Plasmid</keyword>
<gene>
    <name evidence="1" type="ORF">CUJ84_pRLN2000554</name>
</gene>
<dbReference type="SUPFAM" id="SSF55811">
    <property type="entry name" value="Nudix"/>
    <property type="match status" value="1"/>
</dbReference>
<proteinExistence type="predicted"/>
<dbReference type="CDD" id="cd02883">
    <property type="entry name" value="NUDIX_Hydrolase"/>
    <property type="match status" value="1"/>
</dbReference>
<reference evidence="1 2" key="1">
    <citation type="submission" date="2017-11" db="EMBL/GenBank/DDBJ databases">
        <title>Complete genome of Rhizobium leguminosarum Norway, an ineffective micro-symbiont.</title>
        <authorList>
            <person name="Hoffrichter A."/>
            <person name="Liang J."/>
            <person name="Brachmann A."/>
            <person name="Marin M."/>
        </authorList>
    </citation>
    <scope>NUCLEOTIDE SEQUENCE [LARGE SCALE GENOMIC DNA]</scope>
    <source>
        <strain evidence="1 2">Norway</strain>
        <plasmid evidence="2">Plasmid prln2</plasmid>
    </source>
</reference>
<organism evidence="1 2">
    <name type="scientific">Rhizobium leguminosarum</name>
    <dbReference type="NCBI Taxonomy" id="384"/>
    <lineage>
        <taxon>Bacteria</taxon>
        <taxon>Pseudomonadati</taxon>
        <taxon>Pseudomonadota</taxon>
        <taxon>Alphaproteobacteria</taxon>
        <taxon>Hyphomicrobiales</taxon>
        <taxon>Rhizobiaceae</taxon>
        <taxon>Rhizobium/Agrobacterium group</taxon>
        <taxon>Rhizobium</taxon>
    </lineage>
</organism>
<dbReference type="Proteomes" id="UP000238523">
    <property type="component" value="Plasmid pRLN2"/>
</dbReference>
<dbReference type="AlphaFoldDB" id="A0A2K9ZFQ9"/>
<dbReference type="EMBL" id="CP025014">
    <property type="protein sequence ID" value="AUW47092.1"/>
    <property type="molecule type" value="Genomic_DNA"/>
</dbReference>
<name>A0A2K9ZFQ9_RHILE</name>
<protein>
    <recommendedName>
        <fullName evidence="3">NUDIX hydrolase</fullName>
    </recommendedName>
</protein>
<accession>A0A2K9ZFQ9</accession>
<evidence type="ECO:0000313" key="1">
    <source>
        <dbReference type="EMBL" id="AUW47092.1"/>
    </source>
</evidence>
<geneLocation type="plasmid" evidence="2">
    <name>prln2</name>
</geneLocation>
<evidence type="ECO:0008006" key="3">
    <source>
        <dbReference type="Google" id="ProtNLM"/>
    </source>
</evidence>
<dbReference type="Gene3D" id="3.90.79.10">
    <property type="entry name" value="Nucleoside Triphosphate Pyrophosphohydrolase"/>
    <property type="match status" value="1"/>
</dbReference>
<sequence>MPIEKLLVGLLAHVYLEAAYDSIFQRGNGVFQDQAFSIPVDHIDCHLVGNFELQDRVEEVRKSTWAAVCAKRPAAFDGALLRMASYRVEGERLSIAASRTRFSAYVATRHPTFGFEYPEADRADPLGLTAVVLTGDGNVIVTKRSLLADQNPGGLYLIGGYAEPRESDGPLDLFNEIAREVEEEIAVRDVTRSEAVAVGLAYDPVFCHPELFLLMPSESTAADILSGAEAAADRNEASELLFYSVDDILDDNGPHKNAAVTWSFIKARKFLQLHWR</sequence>
<dbReference type="InterPro" id="IPR015797">
    <property type="entry name" value="NUDIX_hydrolase-like_dom_sf"/>
</dbReference>
<evidence type="ECO:0000313" key="2">
    <source>
        <dbReference type="Proteomes" id="UP000238523"/>
    </source>
</evidence>